<dbReference type="Gene3D" id="2.130.10.10">
    <property type="entry name" value="YVTN repeat-like/Quinoprotein amine dehydrogenase"/>
    <property type="match status" value="2"/>
</dbReference>
<comment type="subcellular location">
    <subcellularLocation>
        <location evidence="1">Cytoplasm</location>
    </subcellularLocation>
</comment>
<dbReference type="RefSeq" id="XP_064854495.1">
    <property type="nucleotide sequence ID" value="XM_064998423.1"/>
</dbReference>
<proteinExistence type="predicted"/>
<feature type="region of interest" description="Disordered" evidence="6">
    <location>
        <begin position="100"/>
        <end position="121"/>
    </location>
</feature>
<dbReference type="GO" id="GO:0005868">
    <property type="term" value="C:cytoplasmic dynein complex"/>
    <property type="evidence" value="ECO:0007669"/>
    <property type="project" value="TreeGrafter"/>
</dbReference>
<protein>
    <recommendedName>
        <fullName evidence="9">Dynein intermediate chain</fullName>
    </recommendedName>
</protein>
<sequence>MINNNINIEYRRYSWNKNNLAIIMPISRREEIEAKRQKLQALRKQRQDRESRDKLQQQQQQQFTSPTRSVSGVGAPTNKDNVNKLVDELLVTHSPKRLSQLSTDRNGFDTPSVESSFTSDEPELKGKKVEYVDIGIQTEPIMKSWRNNMGGNLRHVETITYDKAVQTLDFQIRKEQDLEIKRREWEQRVRNELEAEHLAREEQVSKNLKELQEKYENSQSFKNEKIRQAITELEDEDEQQESDMFSLRKFTDQIDAQEKLKDDAMKETKLKSFFSQSFKLINQVLAEDNYAEIDDNTNTDNTENSEKSVTVNKSLTTFKSEDSKVAIKQHRILYNGSFCAGRSVNSIDWASADEQFIVVAYSPKKEIFTAAVRSVNENTNDILDFGLDDDKSLIAIWDLNQHTNIPTHFFTASTEILSVIFNKKNPHIIYGGGYNGKLYMWDTRHNTKDPVATSSLNSGRGFRHLYPVYSLQHRFKTIAGDNESGMLVSASTDGTVCSWSPFSLQTPLTVPVHLKSPPGLLAKYDELAPLAVDIVNNDPKNGLLVACEDGRIYRVENWNTLIASGPSAQNSAVVDSKNIYEGHIKSPVTSIDCHPSSESKLGNLFLTCGFDWNIKLWKYSTAGSLDTTLTNRKIRKSTNSWLGSDNSDMFSDITGREFDTSSLVETIPPLLELNRDDSVMDVQWRPRASSQFMSVGGAGKLEYWDLLKDTVSPIIEAVPNNNLELSNDEADSNPKRHDGALTRLSFNYDGSMVVTGGTNGFLTIFIIDEECDLDSKTIDDRLVAMLF</sequence>
<dbReference type="InterPro" id="IPR036322">
    <property type="entry name" value="WD40_repeat_dom_sf"/>
</dbReference>
<dbReference type="InterPro" id="IPR015943">
    <property type="entry name" value="WD40/YVTN_repeat-like_dom_sf"/>
</dbReference>
<dbReference type="PANTHER" id="PTHR12442">
    <property type="entry name" value="DYNEIN INTERMEDIATE CHAIN"/>
    <property type="match status" value="1"/>
</dbReference>
<dbReference type="AlphaFoldDB" id="A0AAV5QSP8"/>
<reference evidence="7 8" key="1">
    <citation type="journal article" date="2023" name="Elife">
        <title>Identification of key yeast species and microbe-microbe interactions impacting larval growth of Drosophila in the wild.</title>
        <authorList>
            <person name="Mure A."/>
            <person name="Sugiura Y."/>
            <person name="Maeda R."/>
            <person name="Honda K."/>
            <person name="Sakurai N."/>
            <person name="Takahashi Y."/>
            <person name="Watada M."/>
            <person name="Katoh T."/>
            <person name="Gotoh A."/>
            <person name="Gotoh Y."/>
            <person name="Taniguchi I."/>
            <person name="Nakamura K."/>
            <person name="Hayashi T."/>
            <person name="Katayama T."/>
            <person name="Uemura T."/>
            <person name="Hattori Y."/>
        </authorList>
    </citation>
    <scope>NUCLEOTIDE SEQUENCE [LARGE SCALE GENOMIC DNA]</scope>
    <source>
        <strain evidence="7 8">SC-9</strain>
    </source>
</reference>
<evidence type="ECO:0000256" key="4">
    <source>
        <dbReference type="ARBA" id="ARBA00022737"/>
    </source>
</evidence>
<dbReference type="SMART" id="SM00320">
    <property type="entry name" value="WD40"/>
    <property type="match status" value="5"/>
</dbReference>
<dbReference type="GO" id="GO:0010970">
    <property type="term" value="P:transport along microtubule"/>
    <property type="evidence" value="ECO:0007669"/>
    <property type="project" value="TreeGrafter"/>
</dbReference>
<keyword evidence="2" id="KW-0963">Cytoplasm</keyword>
<name>A0AAV5QSP8_9ASCO</name>
<keyword evidence="4" id="KW-0677">Repeat</keyword>
<evidence type="ECO:0008006" key="9">
    <source>
        <dbReference type="Google" id="ProtNLM"/>
    </source>
</evidence>
<evidence type="ECO:0000256" key="1">
    <source>
        <dbReference type="ARBA" id="ARBA00004496"/>
    </source>
</evidence>
<dbReference type="GO" id="GO:0045504">
    <property type="term" value="F:dynein heavy chain binding"/>
    <property type="evidence" value="ECO:0007669"/>
    <property type="project" value="TreeGrafter"/>
</dbReference>
<evidence type="ECO:0000313" key="7">
    <source>
        <dbReference type="EMBL" id="GMM37499.1"/>
    </source>
</evidence>
<evidence type="ECO:0000256" key="5">
    <source>
        <dbReference type="SAM" id="Coils"/>
    </source>
</evidence>
<dbReference type="GO" id="GO:0045503">
    <property type="term" value="F:dynein light chain binding"/>
    <property type="evidence" value="ECO:0007669"/>
    <property type="project" value="TreeGrafter"/>
</dbReference>
<feature type="coiled-coil region" evidence="5">
    <location>
        <begin position="168"/>
        <end position="267"/>
    </location>
</feature>
<evidence type="ECO:0000256" key="2">
    <source>
        <dbReference type="ARBA" id="ARBA00022490"/>
    </source>
</evidence>
<evidence type="ECO:0000256" key="6">
    <source>
        <dbReference type="SAM" id="MobiDB-lite"/>
    </source>
</evidence>
<gene>
    <name evidence="7" type="ORF">DASC09_048240</name>
</gene>
<dbReference type="InterPro" id="IPR050687">
    <property type="entry name" value="Dynein_IC"/>
</dbReference>
<accession>A0AAV5QSP8</accession>
<dbReference type="GeneID" id="90075474"/>
<feature type="compositionally biased region" description="Basic and acidic residues" evidence="6">
    <location>
        <begin position="45"/>
        <end position="55"/>
    </location>
</feature>
<comment type="caution">
    <text evidence="7">The sequence shown here is derived from an EMBL/GenBank/DDBJ whole genome shotgun (WGS) entry which is preliminary data.</text>
</comment>
<keyword evidence="8" id="KW-1185">Reference proteome</keyword>
<dbReference type="GO" id="GO:0005737">
    <property type="term" value="C:cytoplasm"/>
    <property type="evidence" value="ECO:0007669"/>
    <property type="project" value="UniProtKB-SubCell"/>
</dbReference>
<dbReference type="Pfam" id="PF00400">
    <property type="entry name" value="WD40"/>
    <property type="match status" value="1"/>
</dbReference>
<keyword evidence="3" id="KW-0853">WD repeat</keyword>
<evidence type="ECO:0000313" key="8">
    <source>
        <dbReference type="Proteomes" id="UP001360560"/>
    </source>
</evidence>
<evidence type="ECO:0000256" key="3">
    <source>
        <dbReference type="ARBA" id="ARBA00022574"/>
    </source>
</evidence>
<keyword evidence="5" id="KW-0175">Coiled coil</keyword>
<dbReference type="PANTHER" id="PTHR12442:SF22">
    <property type="entry name" value="CYTOPLASMIC DYNEIN 1 INTERMEDIATE CHAIN-RELATED"/>
    <property type="match status" value="1"/>
</dbReference>
<dbReference type="SUPFAM" id="SSF50978">
    <property type="entry name" value="WD40 repeat-like"/>
    <property type="match status" value="1"/>
</dbReference>
<dbReference type="Proteomes" id="UP001360560">
    <property type="component" value="Unassembled WGS sequence"/>
</dbReference>
<organism evidence="7 8">
    <name type="scientific">Saccharomycopsis crataegensis</name>
    <dbReference type="NCBI Taxonomy" id="43959"/>
    <lineage>
        <taxon>Eukaryota</taxon>
        <taxon>Fungi</taxon>
        <taxon>Dikarya</taxon>
        <taxon>Ascomycota</taxon>
        <taxon>Saccharomycotina</taxon>
        <taxon>Saccharomycetes</taxon>
        <taxon>Saccharomycopsidaceae</taxon>
        <taxon>Saccharomycopsis</taxon>
    </lineage>
</organism>
<dbReference type="InterPro" id="IPR001680">
    <property type="entry name" value="WD40_rpt"/>
</dbReference>
<feature type="region of interest" description="Disordered" evidence="6">
    <location>
        <begin position="41"/>
        <end position="80"/>
    </location>
</feature>
<dbReference type="EMBL" id="BTFZ01000012">
    <property type="protein sequence ID" value="GMM37499.1"/>
    <property type="molecule type" value="Genomic_DNA"/>
</dbReference>